<dbReference type="EMBL" id="ASHM01093103">
    <property type="protein sequence ID" value="PNX64461.1"/>
    <property type="molecule type" value="Genomic_DNA"/>
</dbReference>
<feature type="non-terminal residue" evidence="2">
    <location>
        <position position="94"/>
    </location>
</feature>
<organism evidence="2 3">
    <name type="scientific">Trifolium pratense</name>
    <name type="common">Red clover</name>
    <dbReference type="NCBI Taxonomy" id="57577"/>
    <lineage>
        <taxon>Eukaryota</taxon>
        <taxon>Viridiplantae</taxon>
        <taxon>Streptophyta</taxon>
        <taxon>Embryophyta</taxon>
        <taxon>Tracheophyta</taxon>
        <taxon>Spermatophyta</taxon>
        <taxon>Magnoliopsida</taxon>
        <taxon>eudicotyledons</taxon>
        <taxon>Gunneridae</taxon>
        <taxon>Pentapetalae</taxon>
        <taxon>rosids</taxon>
        <taxon>fabids</taxon>
        <taxon>Fabales</taxon>
        <taxon>Fabaceae</taxon>
        <taxon>Papilionoideae</taxon>
        <taxon>50 kb inversion clade</taxon>
        <taxon>NPAAA clade</taxon>
        <taxon>Hologalegina</taxon>
        <taxon>IRL clade</taxon>
        <taxon>Trifolieae</taxon>
        <taxon>Trifolium</taxon>
    </lineage>
</organism>
<dbReference type="Proteomes" id="UP000236291">
    <property type="component" value="Unassembled WGS sequence"/>
</dbReference>
<evidence type="ECO:0000313" key="2">
    <source>
        <dbReference type="EMBL" id="PNX64461.1"/>
    </source>
</evidence>
<protein>
    <submittedName>
        <fullName evidence="2">Anthocyanidin 3-O-glucosyltransferase 5-like protein</fullName>
    </submittedName>
</protein>
<evidence type="ECO:0000256" key="1">
    <source>
        <dbReference type="ARBA" id="ARBA00022676"/>
    </source>
</evidence>
<keyword evidence="1" id="KW-0328">Glycosyltransferase</keyword>
<name>A0A2K3KDW0_TRIPR</name>
<keyword evidence="2" id="KW-0808">Transferase</keyword>
<proteinExistence type="predicted"/>
<dbReference type="GO" id="GO:0047209">
    <property type="term" value="F:coniferyl-alcohol glucosyltransferase activity"/>
    <property type="evidence" value="ECO:0007669"/>
    <property type="project" value="TreeGrafter"/>
</dbReference>
<gene>
    <name evidence="2" type="ORF">L195_g054030</name>
</gene>
<dbReference type="PANTHER" id="PTHR48046">
    <property type="entry name" value="UDP-GLYCOSYLTRANSFERASE 72E1"/>
    <property type="match status" value="1"/>
</dbReference>
<reference evidence="2 3" key="2">
    <citation type="journal article" date="2017" name="Front. Plant Sci.">
        <title>Gene Classification and Mining of Molecular Markers Useful in Red Clover (Trifolium pratense) Breeding.</title>
        <authorList>
            <person name="Istvanek J."/>
            <person name="Dluhosova J."/>
            <person name="Dluhos P."/>
            <person name="Patkova L."/>
            <person name="Nedelnik J."/>
            <person name="Repkova J."/>
        </authorList>
    </citation>
    <scope>NUCLEOTIDE SEQUENCE [LARGE SCALE GENOMIC DNA]</scope>
    <source>
        <strain evidence="3">cv. Tatra</strain>
        <tissue evidence="2">Young leaves</tissue>
    </source>
</reference>
<dbReference type="AlphaFoldDB" id="A0A2K3KDW0"/>
<dbReference type="PANTHER" id="PTHR48046:SF7">
    <property type="entry name" value="UDP-GLYCOSYLTRANSFERASE 72E1"/>
    <property type="match status" value="1"/>
</dbReference>
<sequence length="94" mass="9995">MVTPKIHAAILASPGMGHLIPTMELGKLLATNHGFEVTIFVITATTTTNSSNSDTTKSNILQQTSNLNSLKSLNIIVTPPVDVSDKLDPNKPNL</sequence>
<comment type="caution">
    <text evidence="2">The sequence shown here is derived from an EMBL/GenBank/DDBJ whole genome shotgun (WGS) entry which is preliminary data.</text>
</comment>
<evidence type="ECO:0000313" key="3">
    <source>
        <dbReference type="Proteomes" id="UP000236291"/>
    </source>
</evidence>
<accession>A0A2K3KDW0</accession>
<reference evidence="2 3" key="1">
    <citation type="journal article" date="2014" name="Am. J. Bot.">
        <title>Genome assembly and annotation for red clover (Trifolium pratense; Fabaceae).</title>
        <authorList>
            <person name="Istvanek J."/>
            <person name="Jaros M."/>
            <person name="Krenek A."/>
            <person name="Repkova J."/>
        </authorList>
    </citation>
    <scope>NUCLEOTIDE SEQUENCE [LARGE SCALE GENOMIC DNA]</scope>
    <source>
        <strain evidence="3">cv. Tatra</strain>
        <tissue evidence="2">Young leaves</tissue>
    </source>
</reference>
<dbReference type="STRING" id="57577.A0A2K3KDW0"/>
<dbReference type="Gene3D" id="3.40.50.2000">
    <property type="entry name" value="Glycogen Phosphorylase B"/>
    <property type="match status" value="1"/>
</dbReference>
<dbReference type="SUPFAM" id="SSF53756">
    <property type="entry name" value="UDP-Glycosyltransferase/glycogen phosphorylase"/>
    <property type="match status" value="1"/>
</dbReference>